<evidence type="ECO:0000256" key="6">
    <source>
        <dbReference type="ARBA" id="ARBA00023242"/>
    </source>
</evidence>
<evidence type="ECO:0000256" key="3">
    <source>
        <dbReference type="ARBA" id="ARBA00022723"/>
    </source>
</evidence>
<keyword evidence="4" id="KW-0863">Zinc-finger</keyword>
<name>A0A6J8CSN0_MYTCO</name>
<dbReference type="EMBL" id="CACVKT020005887">
    <property type="protein sequence ID" value="CAC5398327.1"/>
    <property type="molecule type" value="Genomic_DNA"/>
</dbReference>
<keyword evidence="7" id="KW-0732">Signal</keyword>
<keyword evidence="3" id="KW-0479">Metal-binding</keyword>
<dbReference type="InterPro" id="IPR011011">
    <property type="entry name" value="Znf_FYVE_PHD"/>
</dbReference>
<keyword evidence="6" id="KW-0539">Nucleus</keyword>
<sequence length="235" mass="27154">MLFIEIFVLMHVSLGVEEKDETKTADVIELLDIYKNYVPQKRDGSPLPMLLYCDGLSCERVDGAQKARINGGDQWARLEMFEPGIQEWHKRLLYIQDTYDTFFKFESHREKGTLYNIKQIYDYKGVSSNIMSCFNKADELLEFTTKIYPTTNTKEILNVISDKSFYQSLYCICKLESGGEMVYCGNKKCKFGQWFHLDCIGLSEDEIPEGDWFCSEVCTKVFSSTKRGKKIANCG</sequence>
<evidence type="ECO:0000313" key="9">
    <source>
        <dbReference type="EMBL" id="CAC5398327.1"/>
    </source>
</evidence>
<accession>A0A6J8CSN0</accession>
<reference evidence="9 10" key="1">
    <citation type="submission" date="2020-06" db="EMBL/GenBank/DDBJ databases">
        <authorList>
            <person name="Li R."/>
            <person name="Bekaert M."/>
        </authorList>
    </citation>
    <scope>NUCLEOTIDE SEQUENCE [LARGE SCALE GENOMIC DNA]</scope>
    <source>
        <strain evidence="10">wild</strain>
    </source>
</reference>
<dbReference type="InterPro" id="IPR019787">
    <property type="entry name" value="Znf_PHD-finger"/>
</dbReference>
<dbReference type="Proteomes" id="UP000507470">
    <property type="component" value="Unassembled WGS sequence"/>
</dbReference>
<feature type="domain" description="Zinc finger PHD-type" evidence="8">
    <location>
        <begin position="170"/>
        <end position="218"/>
    </location>
</feature>
<dbReference type="InterPro" id="IPR028651">
    <property type="entry name" value="ING_fam"/>
</dbReference>
<dbReference type="InterPro" id="IPR013083">
    <property type="entry name" value="Znf_RING/FYVE/PHD"/>
</dbReference>
<evidence type="ECO:0000259" key="8">
    <source>
        <dbReference type="SMART" id="SM00249"/>
    </source>
</evidence>
<evidence type="ECO:0000256" key="1">
    <source>
        <dbReference type="ARBA" id="ARBA00004123"/>
    </source>
</evidence>
<proteinExistence type="inferred from homology"/>
<evidence type="ECO:0000256" key="5">
    <source>
        <dbReference type="ARBA" id="ARBA00022833"/>
    </source>
</evidence>
<keyword evidence="10" id="KW-1185">Reference proteome</keyword>
<evidence type="ECO:0000256" key="7">
    <source>
        <dbReference type="SAM" id="SignalP"/>
    </source>
</evidence>
<comment type="similarity">
    <text evidence="2">Belongs to the ING family.</text>
</comment>
<dbReference type="GO" id="GO:0008270">
    <property type="term" value="F:zinc ion binding"/>
    <property type="evidence" value="ECO:0007669"/>
    <property type="project" value="UniProtKB-KW"/>
</dbReference>
<evidence type="ECO:0000313" key="10">
    <source>
        <dbReference type="Proteomes" id="UP000507470"/>
    </source>
</evidence>
<dbReference type="OrthoDB" id="6146693at2759"/>
<dbReference type="Gene3D" id="3.30.40.10">
    <property type="entry name" value="Zinc/RING finger domain, C3HC4 (zinc finger)"/>
    <property type="match status" value="1"/>
</dbReference>
<evidence type="ECO:0000256" key="4">
    <source>
        <dbReference type="ARBA" id="ARBA00022771"/>
    </source>
</evidence>
<organism evidence="9 10">
    <name type="scientific">Mytilus coruscus</name>
    <name type="common">Sea mussel</name>
    <dbReference type="NCBI Taxonomy" id="42192"/>
    <lineage>
        <taxon>Eukaryota</taxon>
        <taxon>Metazoa</taxon>
        <taxon>Spiralia</taxon>
        <taxon>Lophotrochozoa</taxon>
        <taxon>Mollusca</taxon>
        <taxon>Bivalvia</taxon>
        <taxon>Autobranchia</taxon>
        <taxon>Pteriomorphia</taxon>
        <taxon>Mytilida</taxon>
        <taxon>Mytiloidea</taxon>
        <taxon>Mytilidae</taxon>
        <taxon>Mytilinae</taxon>
        <taxon>Mytilus</taxon>
    </lineage>
</organism>
<dbReference type="GO" id="GO:0005634">
    <property type="term" value="C:nucleus"/>
    <property type="evidence" value="ECO:0007669"/>
    <property type="project" value="UniProtKB-SubCell"/>
</dbReference>
<feature type="chain" id="PRO_5026782388" description="Zinc finger PHD-type domain-containing protein" evidence="7">
    <location>
        <begin position="16"/>
        <end position="235"/>
    </location>
</feature>
<dbReference type="InterPro" id="IPR001965">
    <property type="entry name" value="Znf_PHD"/>
</dbReference>
<protein>
    <recommendedName>
        <fullName evidence="8">Zinc finger PHD-type domain-containing protein</fullName>
    </recommendedName>
</protein>
<feature type="signal peptide" evidence="7">
    <location>
        <begin position="1"/>
        <end position="15"/>
    </location>
</feature>
<dbReference type="Pfam" id="PF00628">
    <property type="entry name" value="PHD"/>
    <property type="match status" value="1"/>
</dbReference>
<dbReference type="Pfam" id="PF20231">
    <property type="entry name" value="DUF6589"/>
    <property type="match status" value="1"/>
</dbReference>
<dbReference type="SUPFAM" id="SSF57903">
    <property type="entry name" value="FYVE/PHD zinc finger"/>
    <property type="match status" value="1"/>
</dbReference>
<dbReference type="SMART" id="SM00249">
    <property type="entry name" value="PHD"/>
    <property type="match status" value="1"/>
</dbReference>
<dbReference type="PANTHER" id="PTHR10333">
    <property type="entry name" value="INHIBITOR OF GROWTH PROTEIN"/>
    <property type="match status" value="1"/>
</dbReference>
<keyword evidence="5" id="KW-0862">Zinc</keyword>
<dbReference type="AlphaFoldDB" id="A0A6J8CSN0"/>
<evidence type="ECO:0000256" key="2">
    <source>
        <dbReference type="ARBA" id="ARBA00010210"/>
    </source>
</evidence>
<comment type="subcellular location">
    <subcellularLocation>
        <location evidence="1">Nucleus</location>
    </subcellularLocation>
</comment>
<dbReference type="InterPro" id="IPR046496">
    <property type="entry name" value="DUF6589"/>
</dbReference>
<gene>
    <name evidence="9" type="ORF">MCOR_32706</name>
</gene>